<dbReference type="InterPro" id="IPR059123">
    <property type="entry name" value="StrF_dom"/>
</dbReference>
<accession>A0A841TDA0</accession>
<gene>
    <name evidence="2" type="ORF">H4Q31_18435</name>
</gene>
<dbReference type="AlphaFoldDB" id="A0A841TDA0"/>
<organism evidence="2 3">
    <name type="scientific">Cohnella lubricantis</name>
    <dbReference type="NCBI Taxonomy" id="2163172"/>
    <lineage>
        <taxon>Bacteria</taxon>
        <taxon>Bacillati</taxon>
        <taxon>Bacillota</taxon>
        <taxon>Bacilli</taxon>
        <taxon>Bacillales</taxon>
        <taxon>Paenibacillaceae</taxon>
        <taxon>Cohnella</taxon>
    </lineage>
</organism>
<feature type="domain" description="Streptomycin biosynthesis protein StrF" evidence="1">
    <location>
        <begin position="7"/>
        <end position="215"/>
    </location>
</feature>
<evidence type="ECO:0000313" key="2">
    <source>
        <dbReference type="EMBL" id="MBB6679274.1"/>
    </source>
</evidence>
<dbReference type="SUPFAM" id="SSF53448">
    <property type="entry name" value="Nucleotide-diphospho-sugar transferases"/>
    <property type="match status" value="1"/>
</dbReference>
<dbReference type="EMBL" id="JACJVN010000077">
    <property type="protein sequence ID" value="MBB6679274.1"/>
    <property type="molecule type" value="Genomic_DNA"/>
</dbReference>
<comment type="caution">
    <text evidence="2">The sequence shown here is derived from an EMBL/GenBank/DDBJ whole genome shotgun (WGS) entry which is preliminary data.</text>
</comment>
<evidence type="ECO:0000313" key="3">
    <source>
        <dbReference type="Proteomes" id="UP000574133"/>
    </source>
</evidence>
<dbReference type="RefSeq" id="WP_185180531.1">
    <property type="nucleotide sequence ID" value="NZ_CBCSEP010000024.1"/>
</dbReference>
<name>A0A841TDA0_9BACL</name>
<keyword evidence="3" id="KW-1185">Reference proteome</keyword>
<dbReference type="Gene3D" id="3.90.550.10">
    <property type="entry name" value="Spore Coat Polysaccharide Biosynthesis Protein SpsA, Chain A"/>
    <property type="match status" value="1"/>
</dbReference>
<dbReference type="Proteomes" id="UP000574133">
    <property type="component" value="Unassembled WGS sequence"/>
</dbReference>
<sequence length="220" mass="25671">MDHMKICFISCVNDPALYERARQYMNHLIVPPGFRTEFVVISDAASLTSGYNRAMRMTNAKYKVFIHQDVYIVNPQFLLETIRLFRQYPKLGMLGMAGAERLPPTGVWYDEPRRYGKVYGIKPDGLFTLDFLKVGGDYRSVMVVDGLLMMTQYDLPWREDLFGGWHFYDVSQSLEFREAGYEVGVPAQVSPWCVHDCVLDFNGYEENRHILVRHYGKWLR</sequence>
<evidence type="ECO:0000259" key="1">
    <source>
        <dbReference type="Pfam" id="PF13712"/>
    </source>
</evidence>
<reference evidence="2 3" key="1">
    <citation type="submission" date="2020-08" db="EMBL/GenBank/DDBJ databases">
        <title>Cohnella phylogeny.</title>
        <authorList>
            <person name="Dunlap C."/>
        </authorList>
    </citation>
    <scope>NUCLEOTIDE SEQUENCE [LARGE SCALE GENOMIC DNA]</scope>
    <source>
        <strain evidence="2 3">DSM 103658</strain>
    </source>
</reference>
<dbReference type="Pfam" id="PF13712">
    <property type="entry name" value="Glyco_tranf_2_5"/>
    <property type="match status" value="1"/>
</dbReference>
<dbReference type="InterPro" id="IPR029044">
    <property type="entry name" value="Nucleotide-diphossugar_trans"/>
</dbReference>
<proteinExistence type="predicted"/>
<protein>
    <submittedName>
        <fullName evidence="2">Streptomycin biosynthesis protein StrF</fullName>
    </submittedName>
</protein>